<organism evidence="2 3">
    <name type="scientific">Cervus elaphus hippelaphus</name>
    <name type="common">European red deer</name>
    <dbReference type="NCBI Taxonomy" id="46360"/>
    <lineage>
        <taxon>Eukaryota</taxon>
        <taxon>Metazoa</taxon>
        <taxon>Chordata</taxon>
        <taxon>Craniata</taxon>
        <taxon>Vertebrata</taxon>
        <taxon>Euteleostomi</taxon>
        <taxon>Mammalia</taxon>
        <taxon>Eutheria</taxon>
        <taxon>Laurasiatheria</taxon>
        <taxon>Artiodactyla</taxon>
        <taxon>Ruminantia</taxon>
        <taxon>Pecora</taxon>
        <taxon>Cervidae</taxon>
        <taxon>Cervinae</taxon>
        <taxon>Cervus</taxon>
    </lineage>
</organism>
<evidence type="ECO:0000313" key="2">
    <source>
        <dbReference type="EMBL" id="OWK09608.1"/>
    </source>
</evidence>
<feature type="region of interest" description="Disordered" evidence="1">
    <location>
        <begin position="39"/>
        <end position="77"/>
    </location>
</feature>
<evidence type="ECO:0000313" key="3">
    <source>
        <dbReference type="Proteomes" id="UP000242450"/>
    </source>
</evidence>
<keyword evidence="3" id="KW-1185">Reference proteome</keyword>
<gene>
    <name evidence="2" type="ORF">Celaphus_00006154</name>
</gene>
<comment type="caution">
    <text evidence="2">The sequence shown here is derived from an EMBL/GenBank/DDBJ whole genome shotgun (WGS) entry which is preliminary data.</text>
</comment>
<dbReference type="EMBL" id="MKHE01000012">
    <property type="protein sequence ID" value="OWK09608.1"/>
    <property type="molecule type" value="Genomic_DNA"/>
</dbReference>
<name>A0A212CUC6_CEREH</name>
<proteinExistence type="predicted"/>
<accession>A0A212CUC6</accession>
<feature type="compositionally biased region" description="Basic and acidic residues" evidence="1">
    <location>
        <begin position="53"/>
        <end position="63"/>
    </location>
</feature>
<evidence type="ECO:0000256" key="1">
    <source>
        <dbReference type="SAM" id="MobiDB-lite"/>
    </source>
</evidence>
<dbReference type="AlphaFoldDB" id="A0A212CUC6"/>
<dbReference type="Proteomes" id="UP000242450">
    <property type="component" value="Chromosome 12"/>
</dbReference>
<feature type="non-terminal residue" evidence="2">
    <location>
        <position position="77"/>
    </location>
</feature>
<protein>
    <submittedName>
        <fullName evidence="2">Uncharacterized protein</fullName>
    </submittedName>
</protein>
<sequence>MCQTLGDLYALKKQSLQCIFISPKTEELSEDEIGTLKHQNEIDNKKAKTKISKTSEREQKYKETNSNAHNPAQKEMN</sequence>
<reference evidence="2 3" key="1">
    <citation type="journal article" date="2018" name="Mol. Genet. Genomics">
        <title>The red deer Cervus elaphus genome CerEla1.0: sequencing, annotating, genes, and chromosomes.</title>
        <authorList>
            <person name="Bana N.A."/>
            <person name="Nyiri A."/>
            <person name="Nagy J."/>
            <person name="Frank K."/>
            <person name="Nagy T."/>
            <person name="Steger V."/>
            <person name="Schiller M."/>
            <person name="Lakatos P."/>
            <person name="Sugar L."/>
            <person name="Horn P."/>
            <person name="Barta E."/>
            <person name="Orosz L."/>
        </authorList>
    </citation>
    <scope>NUCLEOTIDE SEQUENCE [LARGE SCALE GENOMIC DNA]</scope>
    <source>
        <strain evidence="2">Hungarian</strain>
    </source>
</reference>